<evidence type="ECO:0000313" key="3">
    <source>
        <dbReference type="Proteomes" id="UP001295684"/>
    </source>
</evidence>
<feature type="region of interest" description="Disordered" evidence="1">
    <location>
        <begin position="172"/>
        <end position="201"/>
    </location>
</feature>
<protein>
    <submittedName>
        <fullName evidence="2">Uncharacterized protein</fullName>
    </submittedName>
</protein>
<sequence>MEELKVKYDRRNRLMPLNKTTIQMKMPALKRKLRAPHKLLRVIRKKLLSPNPRNQSFNSKSKKISWISRNQNSFCKVRSLSPKKRSTKRNFHRNTQRSKKISRIGAKSPLPKHNLKILCTPTDEEFEQEQERYIAIIKKAQDAVGKSPRWLDSPRILRKFLSDRELLMDKEHHSEGGTLPSPKEVHSSQDSSEELESHKVKNSGLCRKKLSAFAPKKFTFNSNLS</sequence>
<evidence type="ECO:0000256" key="1">
    <source>
        <dbReference type="SAM" id="MobiDB-lite"/>
    </source>
</evidence>
<feature type="compositionally biased region" description="Basic residues" evidence="1">
    <location>
        <begin position="81"/>
        <end position="102"/>
    </location>
</feature>
<feature type="region of interest" description="Disordered" evidence="1">
    <location>
        <begin position="80"/>
        <end position="102"/>
    </location>
</feature>
<organism evidence="2 3">
    <name type="scientific">Euplotes crassus</name>
    <dbReference type="NCBI Taxonomy" id="5936"/>
    <lineage>
        <taxon>Eukaryota</taxon>
        <taxon>Sar</taxon>
        <taxon>Alveolata</taxon>
        <taxon>Ciliophora</taxon>
        <taxon>Intramacronucleata</taxon>
        <taxon>Spirotrichea</taxon>
        <taxon>Hypotrichia</taxon>
        <taxon>Euplotida</taxon>
        <taxon>Euplotidae</taxon>
        <taxon>Moneuplotes</taxon>
    </lineage>
</organism>
<dbReference type="EMBL" id="CAMPGE010000911">
    <property type="protein sequence ID" value="CAI2359675.1"/>
    <property type="molecule type" value="Genomic_DNA"/>
</dbReference>
<name>A0AAD1U1L6_EUPCR</name>
<dbReference type="AlphaFoldDB" id="A0AAD1U1L6"/>
<accession>A0AAD1U1L6</accession>
<reference evidence="2" key="1">
    <citation type="submission" date="2023-07" db="EMBL/GenBank/DDBJ databases">
        <authorList>
            <consortium name="AG Swart"/>
            <person name="Singh M."/>
            <person name="Singh A."/>
            <person name="Seah K."/>
            <person name="Emmerich C."/>
        </authorList>
    </citation>
    <scope>NUCLEOTIDE SEQUENCE</scope>
    <source>
        <strain evidence="2">DP1</strain>
    </source>
</reference>
<keyword evidence="3" id="KW-1185">Reference proteome</keyword>
<proteinExistence type="predicted"/>
<comment type="caution">
    <text evidence="2">The sequence shown here is derived from an EMBL/GenBank/DDBJ whole genome shotgun (WGS) entry which is preliminary data.</text>
</comment>
<gene>
    <name evidence="2" type="ORF">ECRASSUSDP1_LOCUS968</name>
</gene>
<dbReference type="Proteomes" id="UP001295684">
    <property type="component" value="Unassembled WGS sequence"/>
</dbReference>
<evidence type="ECO:0000313" key="2">
    <source>
        <dbReference type="EMBL" id="CAI2359675.1"/>
    </source>
</evidence>